<organism evidence="1 2">
    <name type="scientific">Agromyces indicus</name>
    <dbReference type="NCBI Taxonomy" id="758919"/>
    <lineage>
        <taxon>Bacteria</taxon>
        <taxon>Bacillati</taxon>
        <taxon>Actinomycetota</taxon>
        <taxon>Actinomycetes</taxon>
        <taxon>Micrococcales</taxon>
        <taxon>Microbacteriaceae</taxon>
        <taxon>Agromyces</taxon>
    </lineage>
</organism>
<accession>A0ABU1FJJ8</accession>
<comment type="caution">
    <text evidence="1">The sequence shown here is derived from an EMBL/GenBank/DDBJ whole genome shotgun (WGS) entry which is preliminary data.</text>
</comment>
<evidence type="ECO:0000313" key="2">
    <source>
        <dbReference type="Proteomes" id="UP001260072"/>
    </source>
</evidence>
<sequence>MVDYLPKFNPGAAATFTAAADVIGGRLVAAVGDRLVEHTGADDSRAIGVAGNDAAEGELVVVFTRAGGVHGLIPAGTILPGDKVTSAADGQVAALGAGSFPIGLALTGSSPTVATVDVLFV</sequence>
<dbReference type="Pfam" id="PF09956">
    <property type="entry name" value="Phage_cement_2"/>
    <property type="match status" value="1"/>
</dbReference>
<gene>
    <name evidence="1" type="ORF">RH861_07500</name>
</gene>
<dbReference type="EMBL" id="JAVKGS010000002">
    <property type="protein sequence ID" value="MDR5691908.1"/>
    <property type="molecule type" value="Genomic_DNA"/>
</dbReference>
<protein>
    <submittedName>
        <fullName evidence="1">DUF2190 family protein</fullName>
    </submittedName>
</protein>
<dbReference type="RefSeq" id="WP_310520492.1">
    <property type="nucleotide sequence ID" value="NZ_BAABBS010000002.1"/>
</dbReference>
<name>A0ABU1FJJ8_9MICO</name>
<proteinExistence type="predicted"/>
<keyword evidence="2" id="KW-1185">Reference proteome</keyword>
<reference evidence="2" key="1">
    <citation type="submission" date="2023-07" db="EMBL/GenBank/DDBJ databases">
        <title>Description of three actinobacteria isolated from air of manufacturing shop in a pharmaceutical factory.</title>
        <authorList>
            <person name="Zhang D.-F."/>
        </authorList>
    </citation>
    <scope>NUCLEOTIDE SEQUENCE [LARGE SCALE GENOMIC DNA]</scope>
    <source>
        <strain evidence="2">CCTCC AB 2011122</strain>
    </source>
</reference>
<dbReference type="Proteomes" id="UP001260072">
    <property type="component" value="Unassembled WGS sequence"/>
</dbReference>
<evidence type="ECO:0000313" key="1">
    <source>
        <dbReference type="EMBL" id="MDR5691908.1"/>
    </source>
</evidence>
<dbReference type="InterPro" id="IPR011231">
    <property type="entry name" value="Phage_VT1-Sakai_H0018"/>
</dbReference>